<comment type="subcellular location">
    <subcellularLocation>
        <location evidence="1">Membrane</location>
        <topology evidence="1">Multi-pass membrane protein</topology>
    </subcellularLocation>
</comment>
<proteinExistence type="predicted"/>
<organism evidence="6 7">
    <name type="scientific">Caldinitratiruptor microaerophilus</name>
    <dbReference type="NCBI Taxonomy" id="671077"/>
    <lineage>
        <taxon>Bacteria</taxon>
        <taxon>Bacillati</taxon>
        <taxon>Bacillota</taxon>
        <taxon>Clostridia</taxon>
        <taxon>Eubacteriales</taxon>
        <taxon>Symbiobacteriaceae</taxon>
        <taxon>Caldinitratiruptor</taxon>
    </lineage>
</organism>
<feature type="transmembrane region" description="Helical" evidence="5">
    <location>
        <begin position="98"/>
        <end position="116"/>
    </location>
</feature>
<evidence type="ECO:0000256" key="5">
    <source>
        <dbReference type="SAM" id="Phobius"/>
    </source>
</evidence>
<keyword evidence="7" id="KW-1185">Reference proteome</keyword>
<keyword evidence="2 5" id="KW-0812">Transmembrane</keyword>
<sequence length="134" mass="14357">MGPSYEERVMAAVGHLGVLFGLMGVVATGVIHFLYARRSGFVGAHVRQALAWQGTALAVKVAYGYVALGGLPGALVATGWSWDVLKWLFQPDGPPGRTAVAALLWVFFALALQGLVRAWGGRRHRYPLVGRLVS</sequence>
<accession>A0AA35G6J4</accession>
<dbReference type="EMBL" id="AP025628">
    <property type="protein sequence ID" value="BDG61411.1"/>
    <property type="molecule type" value="Genomic_DNA"/>
</dbReference>
<reference evidence="6" key="1">
    <citation type="submission" date="2022-03" db="EMBL/GenBank/DDBJ databases">
        <title>Complete genome sequence of Caldinitratiruptor microaerophilus.</title>
        <authorList>
            <person name="Mukaiyama R."/>
            <person name="Nishiyama T."/>
            <person name="Ueda K."/>
        </authorList>
    </citation>
    <scope>NUCLEOTIDE SEQUENCE</scope>
    <source>
        <strain evidence="6">JCM 16183</strain>
    </source>
</reference>
<keyword evidence="3 5" id="KW-1133">Transmembrane helix</keyword>
<evidence type="ECO:0008006" key="8">
    <source>
        <dbReference type="Google" id="ProtNLM"/>
    </source>
</evidence>
<evidence type="ECO:0000256" key="2">
    <source>
        <dbReference type="ARBA" id="ARBA00022692"/>
    </source>
</evidence>
<protein>
    <recommendedName>
        <fullName evidence="8">DUF4870 domain-containing protein</fullName>
    </recommendedName>
</protein>
<dbReference type="InterPro" id="IPR019109">
    <property type="entry name" value="MamF_MmsF"/>
</dbReference>
<gene>
    <name evidence="6" type="ORF">caldi_25010</name>
</gene>
<feature type="transmembrane region" description="Helical" evidence="5">
    <location>
        <begin position="12"/>
        <end position="36"/>
    </location>
</feature>
<name>A0AA35G6J4_9FIRM</name>
<dbReference type="RefSeq" id="WP_264842061.1">
    <property type="nucleotide sequence ID" value="NZ_AP025628.1"/>
</dbReference>
<dbReference type="KEGG" id="cmic:caldi_25010"/>
<feature type="transmembrane region" description="Helical" evidence="5">
    <location>
        <begin position="57"/>
        <end position="78"/>
    </location>
</feature>
<dbReference type="Proteomes" id="UP001163687">
    <property type="component" value="Chromosome"/>
</dbReference>
<evidence type="ECO:0000313" key="7">
    <source>
        <dbReference type="Proteomes" id="UP001163687"/>
    </source>
</evidence>
<evidence type="ECO:0000256" key="1">
    <source>
        <dbReference type="ARBA" id="ARBA00004141"/>
    </source>
</evidence>
<evidence type="ECO:0000256" key="3">
    <source>
        <dbReference type="ARBA" id="ARBA00022989"/>
    </source>
</evidence>
<keyword evidence="4 5" id="KW-0472">Membrane</keyword>
<dbReference type="Pfam" id="PF09685">
    <property type="entry name" value="MamF_MmsF"/>
    <property type="match status" value="1"/>
</dbReference>
<evidence type="ECO:0000313" key="6">
    <source>
        <dbReference type="EMBL" id="BDG61411.1"/>
    </source>
</evidence>
<evidence type="ECO:0000256" key="4">
    <source>
        <dbReference type="ARBA" id="ARBA00023136"/>
    </source>
</evidence>
<dbReference type="AlphaFoldDB" id="A0AA35G6J4"/>